<keyword evidence="3" id="KW-0574">Periplasm</keyword>
<evidence type="ECO:0000256" key="2">
    <source>
        <dbReference type="ARBA" id="ARBA00022729"/>
    </source>
</evidence>
<feature type="domain" description="Heparinase II/III-like C-terminal" evidence="7">
    <location>
        <begin position="440"/>
        <end position="520"/>
    </location>
</feature>
<keyword evidence="6" id="KW-1133">Transmembrane helix</keyword>
<evidence type="ECO:0000256" key="5">
    <source>
        <dbReference type="SAM" id="MobiDB-lite"/>
    </source>
</evidence>
<evidence type="ECO:0000313" key="10">
    <source>
        <dbReference type="Proteomes" id="UP001156831"/>
    </source>
</evidence>
<evidence type="ECO:0000259" key="8">
    <source>
        <dbReference type="Pfam" id="PF16889"/>
    </source>
</evidence>
<dbReference type="PANTHER" id="PTHR39210">
    <property type="entry name" value="HEPARIN-SULFATE LYASE"/>
    <property type="match status" value="1"/>
</dbReference>
<dbReference type="Pfam" id="PF16889">
    <property type="entry name" value="Hepar_II_III_N"/>
    <property type="match status" value="1"/>
</dbReference>
<dbReference type="RefSeq" id="WP_280602136.1">
    <property type="nucleotide sequence ID" value="NZ_JARXRN010000025.1"/>
</dbReference>
<evidence type="ECO:0000256" key="3">
    <source>
        <dbReference type="ARBA" id="ARBA00022764"/>
    </source>
</evidence>
<dbReference type="Gene3D" id="2.70.98.70">
    <property type="match status" value="1"/>
</dbReference>
<dbReference type="Pfam" id="PF07940">
    <property type="entry name" value="Hepar_II_III_C"/>
    <property type="match status" value="1"/>
</dbReference>
<dbReference type="Gene3D" id="1.50.10.100">
    <property type="entry name" value="Chondroitin AC/alginate lyase"/>
    <property type="match status" value="1"/>
</dbReference>
<name>A0ABT6JL63_9GAMM</name>
<accession>A0ABT6JL63</accession>
<dbReference type="InterPro" id="IPR031680">
    <property type="entry name" value="Hepar_II_III_N"/>
</dbReference>
<feature type="region of interest" description="Disordered" evidence="5">
    <location>
        <begin position="40"/>
        <end position="61"/>
    </location>
</feature>
<keyword evidence="6" id="KW-0812">Transmembrane</keyword>
<protein>
    <submittedName>
        <fullName evidence="9">Heparinase II/III family protein</fullName>
    </submittedName>
</protein>
<evidence type="ECO:0000313" key="9">
    <source>
        <dbReference type="EMBL" id="MDH5831178.1"/>
    </source>
</evidence>
<gene>
    <name evidence="9" type="ORF">QFW80_11690</name>
</gene>
<comment type="subcellular location">
    <subcellularLocation>
        <location evidence="1">Periplasm</location>
    </subcellularLocation>
</comment>
<sequence length="733" mass="82753">MAPRHRDDDGVAHAAGEHAARLTSERHSCMIRASRQCKPPEYADRQVSHRQSPTMEDKMSRVPRRPLAAIGALLLCLTSTHVTWAKSIRDYHGWFGPGGKAAQFSSTIHGKPHALEDAADYLMSDAGYERQLKQALRKLSPRPSVTGHWCELDEDKGEFRYHGRNIFRPLSMAADWRVWEGADRNTRWRHHGFGLAGCYVKILEEDRPRGARLLRSLIKDWYRANAVVAPPDPEFSWGDHSTPIRLRQTIAIYLLLRKHGLADREFTLDVLRLVNSHTRILLEDPDIRMRRSNHAVDQAYAIFLSGAVFPFIDYSLDPLSEAQTRAVFEANHLVARDGVQTENSPEYHRWVPTRTFALLEGLARFQETPVPPGMKRRMTGATWFAAWITRPDGTLPQIGDTGRVPQTFRAPKSVPKAAREALAYVKSNGREGRAPEGDTRIFATSGYLIHRDRWSPGLESDDLHMVFKCGFLSSGHRHDDDGNLVLYSHGEDWLIDAGLFGYEKTRPEREYVRSPLAHNVSVPLGMGTTRSTGTPRFKQNRKQWGLFPDRLGMRARCRSFMYVDAEYIRDFELVPGTGVTLQDKFDGLSGDAQVMTIFRFPPDKRIEIGSREASIRICSTAAEELCMSIGYEHSAIADVEVSRGEDRHGFSFRTTDYLKTEDVQTVRLIWRKAGESPSFRIAFPVRDPVVESPPTSTPAVPGYVGWIATLLAIIGAIAIVVGSYRRRRQSSAA</sequence>
<dbReference type="PANTHER" id="PTHR39210:SF1">
    <property type="entry name" value="HEPARIN-SULFATE LYASE"/>
    <property type="match status" value="1"/>
</dbReference>
<dbReference type="Proteomes" id="UP001156831">
    <property type="component" value="Unassembled WGS sequence"/>
</dbReference>
<evidence type="ECO:0000256" key="6">
    <source>
        <dbReference type="SAM" id="Phobius"/>
    </source>
</evidence>
<evidence type="ECO:0000256" key="4">
    <source>
        <dbReference type="ARBA" id="ARBA00023239"/>
    </source>
</evidence>
<reference evidence="9 10" key="1">
    <citation type="submission" date="2023-04" db="EMBL/GenBank/DDBJ databases">
        <title>Luteimonas sp. M1R5S18.</title>
        <authorList>
            <person name="Sun J.-Q."/>
        </authorList>
    </citation>
    <scope>NUCLEOTIDE SEQUENCE [LARGE SCALE GENOMIC DNA]</scope>
    <source>
        <strain evidence="9 10">M1R5S18</strain>
    </source>
</reference>
<keyword evidence="2" id="KW-0732">Signal</keyword>
<comment type="caution">
    <text evidence="9">The sequence shown here is derived from an EMBL/GenBank/DDBJ whole genome shotgun (WGS) entry which is preliminary data.</text>
</comment>
<evidence type="ECO:0000259" key="7">
    <source>
        <dbReference type="Pfam" id="PF07940"/>
    </source>
</evidence>
<feature type="domain" description="Heparin-sulfate lyase N-terminal" evidence="8">
    <location>
        <begin position="175"/>
        <end position="403"/>
    </location>
</feature>
<organism evidence="9 10">
    <name type="scientific">Luteimonas rhizosphaericola</name>
    <dbReference type="NCBI Taxonomy" id="3042024"/>
    <lineage>
        <taxon>Bacteria</taxon>
        <taxon>Pseudomonadati</taxon>
        <taxon>Pseudomonadota</taxon>
        <taxon>Gammaproteobacteria</taxon>
        <taxon>Lysobacterales</taxon>
        <taxon>Lysobacteraceae</taxon>
        <taxon>Luteimonas</taxon>
    </lineage>
</organism>
<dbReference type="InterPro" id="IPR012480">
    <property type="entry name" value="Hepar_II_III_C"/>
</dbReference>
<proteinExistence type="predicted"/>
<dbReference type="InterPro" id="IPR008929">
    <property type="entry name" value="Chondroitin_lyas"/>
</dbReference>
<feature type="region of interest" description="Disordered" evidence="5">
    <location>
        <begin position="1"/>
        <end position="25"/>
    </location>
</feature>
<evidence type="ECO:0000256" key="1">
    <source>
        <dbReference type="ARBA" id="ARBA00004418"/>
    </source>
</evidence>
<keyword evidence="6" id="KW-0472">Membrane</keyword>
<feature type="transmembrane region" description="Helical" evidence="6">
    <location>
        <begin position="703"/>
        <end position="724"/>
    </location>
</feature>
<dbReference type="EMBL" id="JARXRN010000025">
    <property type="protein sequence ID" value="MDH5831178.1"/>
    <property type="molecule type" value="Genomic_DNA"/>
</dbReference>
<keyword evidence="4" id="KW-0456">Lyase</keyword>
<keyword evidence="10" id="KW-1185">Reference proteome</keyword>